<comment type="subcellular location">
    <subcellularLocation>
        <location evidence="1">Nucleus</location>
    </subcellularLocation>
</comment>
<evidence type="ECO:0000256" key="3">
    <source>
        <dbReference type="ARBA" id="ARBA00023163"/>
    </source>
</evidence>
<proteinExistence type="predicted"/>
<sequence length="124" mass="14048">MANTPVDEITHKEEKKFVFKDSTFDSTKTVNGKKKLWRSLKQITTQERNLPWPDNSINYSSISAPPSFKPAKKYSDISGLIAKYKDPQTSLFYAGHEEFSTVRNLPSDIITGYLTLRGAYNPIG</sequence>
<evidence type="ECO:0000256" key="2">
    <source>
        <dbReference type="ARBA" id="ARBA00023015"/>
    </source>
</evidence>
<dbReference type="SMART" id="SM00993">
    <property type="entry name" value="YL1_C"/>
    <property type="match status" value="1"/>
</dbReference>
<gene>
    <name evidence="6" type="primary">Ino80c</name>
</gene>
<evidence type="ECO:0000256" key="4">
    <source>
        <dbReference type="ARBA" id="ARBA00023242"/>
    </source>
</evidence>
<feature type="domain" description="Vps72/YL1 C-terminal" evidence="5">
    <location>
        <begin position="73"/>
        <end position="102"/>
    </location>
</feature>
<dbReference type="EMBL" id="GFXV01005220">
    <property type="protein sequence ID" value="MBW17025.1"/>
    <property type="molecule type" value="Transcribed_RNA"/>
</dbReference>
<dbReference type="InterPro" id="IPR029525">
    <property type="entry name" value="INO80C/Ies6"/>
</dbReference>
<organism evidence="6">
    <name type="scientific">Melanaphis sacchari</name>
    <dbReference type="NCBI Taxonomy" id="742174"/>
    <lineage>
        <taxon>Eukaryota</taxon>
        <taxon>Metazoa</taxon>
        <taxon>Ecdysozoa</taxon>
        <taxon>Arthropoda</taxon>
        <taxon>Hexapoda</taxon>
        <taxon>Insecta</taxon>
        <taxon>Pterygota</taxon>
        <taxon>Neoptera</taxon>
        <taxon>Paraneoptera</taxon>
        <taxon>Hemiptera</taxon>
        <taxon>Sternorrhyncha</taxon>
        <taxon>Aphidomorpha</taxon>
        <taxon>Aphidoidea</taxon>
        <taxon>Aphididae</taxon>
        <taxon>Aphidini</taxon>
        <taxon>Melanaphis</taxon>
    </lineage>
</organism>
<keyword evidence="3" id="KW-0804">Transcription</keyword>
<accession>A0A2H8TS43</accession>
<dbReference type="AlphaFoldDB" id="A0A2H8TS43"/>
<evidence type="ECO:0000313" key="6">
    <source>
        <dbReference type="EMBL" id="MBW17025.1"/>
    </source>
</evidence>
<reference evidence="6" key="1">
    <citation type="submission" date="2017-10" db="EMBL/GenBank/DDBJ databases">
        <title>Transcriptome Assembly of Sugarcane Aphid Adults.</title>
        <authorList>
            <person name="Scully E.D."/>
            <person name="Palmer N.A."/>
            <person name="Geib S.M."/>
            <person name="Sarath G."/>
            <person name="Sattler S.E."/>
        </authorList>
    </citation>
    <scope>NUCLEOTIDE SEQUENCE</scope>
    <source>
        <tissue evidence="6">Whole body</tissue>
    </source>
</reference>
<evidence type="ECO:0000259" key="5">
    <source>
        <dbReference type="SMART" id="SM00993"/>
    </source>
</evidence>
<dbReference type="InterPro" id="IPR013272">
    <property type="entry name" value="Vps72/YL1_C"/>
</dbReference>
<evidence type="ECO:0000256" key="1">
    <source>
        <dbReference type="ARBA" id="ARBA00004123"/>
    </source>
</evidence>
<dbReference type="PANTHER" id="PTHR31200">
    <property type="entry name" value="INO80 COMPLEX SUBUNIT C"/>
    <property type="match status" value="1"/>
</dbReference>
<protein>
    <submittedName>
        <fullName evidence="6">INO80 complex subunit C</fullName>
    </submittedName>
</protein>
<dbReference type="OrthoDB" id="49520at2759"/>
<dbReference type="Pfam" id="PF08265">
    <property type="entry name" value="YL1_C"/>
    <property type="match status" value="1"/>
</dbReference>
<keyword evidence="2" id="KW-0805">Transcription regulation</keyword>
<dbReference type="GO" id="GO:0031011">
    <property type="term" value="C:Ino80 complex"/>
    <property type="evidence" value="ECO:0007669"/>
    <property type="project" value="InterPro"/>
</dbReference>
<name>A0A2H8TS43_9HEMI</name>
<dbReference type="PANTHER" id="PTHR31200:SF1">
    <property type="entry name" value="INO80 COMPLEX SUBUNIT C"/>
    <property type="match status" value="1"/>
</dbReference>
<dbReference type="GO" id="GO:0006338">
    <property type="term" value="P:chromatin remodeling"/>
    <property type="evidence" value="ECO:0007669"/>
    <property type="project" value="InterPro"/>
</dbReference>
<keyword evidence="4" id="KW-0539">Nucleus</keyword>